<evidence type="ECO:0000313" key="4">
    <source>
        <dbReference type="Proteomes" id="UP000244811"/>
    </source>
</evidence>
<feature type="region of interest" description="Disordered" evidence="1">
    <location>
        <begin position="28"/>
        <end position="84"/>
    </location>
</feature>
<protein>
    <recommendedName>
        <fullName evidence="2">Spen paralogue and orthologue SPOC C-terminal domain-containing protein</fullName>
    </recommendedName>
</protein>
<evidence type="ECO:0000259" key="2">
    <source>
        <dbReference type="Pfam" id="PF07744"/>
    </source>
</evidence>
<accession>A0A976ME93</accession>
<dbReference type="InterPro" id="IPR012921">
    <property type="entry name" value="SPOC_C"/>
</dbReference>
<feature type="compositionally biased region" description="Polar residues" evidence="1">
    <location>
        <begin position="48"/>
        <end position="65"/>
    </location>
</feature>
<reference evidence="3" key="1">
    <citation type="submission" date="2022-07" db="EMBL/GenBank/DDBJ databases">
        <title>Evaluation of T. orientalis genome assembly methods using nanopore sequencing and analysis of variation between genomes.</title>
        <authorList>
            <person name="Yam J."/>
            <person name="Micallef M.L."/>
            <person name="Liu M."/>
            <person name="Djordjevic S.P."/>
            <person name="Bogema D.R."/>
            <person name="Jenkins C."/>
        </authorList>
    </citation>
    <scope>NUCLEOTIDE SEQUENCE</scope>
    <source>
        <strain evidence="3">Goon Nure</strain>
    </source>
</reference>
<organism evidence="3 4">
    <name type="scientific">Theileria orientalis</name>
    <dbReference type="NCBI Taxonomy" id="68886"/>
    <lineage>
        <taxon>Eukaryota</taxon>
        <taxon>Sar</taxon>
        <taxon>Alveolata</taxon>
        <taxon>Apicomplexa</taxon>
        <taxon>Aconoidasida</taxon>
        <taxon>Piroplasmida</taxon>
        <taxon>Theileriidae</taxon>
        <taxon>Theileria</taxon>
    </lineage>
</organism>
<dbReference type="AlphaFoldDB" id="A0A976ME93"/>
<dbReference type="EMBL" id="CP056072">
    <property type="protein sequence ID" value="UKK02784.2"/>
    <property type="molecule type" value="Genomic_DNA"/>
</dbReference>
<evidence type="ECO:0000313" key="3">
    <source>
        <dbReference type="EMBL" id="UKK02784.2"/>
    </source>
</evidence>
<dbReference type="CDD" id="cd21546">
    <property type="entry name" value="SPOC_FPA-like"/>
    <property type="match status" value="1"/>
</dbReference>
<feature type="domain" description="Spen paralogue and orthologue SPOC C-terminal" evidence="2">
    <location>
        <begin position="90"/>
        <end position="216"/>
    </location>
</feature>
<sequence length="250" mass="28148">MVQNQEYSQGKVKIRLCEQLRIHAPHIFSRRKASSPDSYSKYPKKFQDSNNPSFNRGQPFHSQAPAQEHEAPYSNIPEPPEPPKDVSIYSRTNLVWQGNIARNSKKLTETLAIKISGQCSQFLTPSMDIINITHRLKWEEASKNVPLAVFSLHSANNLKLEPFNEYIEYFKTKNRIGVAPLGNDHNIYICAPGNPLFDKHMPGGINTPTLIGIVVSNEAISTNQPGRLQQSNGDWLNQLNNITAMLGTKK</sequence>
<evidence type="ECO:0000256" key="1">
    <source>
        <dbReference type="SAM" id="MobiDB-lite"/>
    </source>
</evidence>
<dbReference type="Pfam" id="PF07744">
    <property type="entry name" value="SPOC"/>
    <property type="match status" value="1"/>
</dbReference>
<gene>
    <name evidence="3" type="ORF">MACK_002881</name>
</gene>
<dbReference type="Proteomes" id="UP000244811">
    <property type="component" value="Chromosome 4"/>
</dbReference>
<proteinExistence type="predicted"/>
<name>A0A976ME93_THEOR</name>